<feature type="domain" description="ABC transmembrane type-1" evidence="8">
    <location>
        <begin position="73"/>
        <end position="264"/>
    </location>
</feature>
<dbReference type="RefSeq" id="WP_012200321.1">
    <property type="nucleotide sequence ID" value="NC_010001.1"/>
</dbReference>
<feature type="transmembrane region" description="Helical" evidence="7">
    <location>
        <begin position="110"/>
        <end position="131"/>
    </location>
</feature>
<dbReference type="PANTHER" id="PTHR32243:SF34">
    <property type="entry name" value="GALACTOOLIGOSACCHARIDES TRANSPORT SYSTEM PERMEASE PROTEIN GANQ"/>
    <property type="match status" value="1"/>
</dbReference>
<comment type="subcellular location">
    <subcellularLocation>
        <location evidence="1 7">Cell membrane</location>
        <topology evidence="1 7">Multi-pass membrane protein</topology>
    </subcellularLocation>
</comment>
<dbReference type="OrthoDB" id="9794684at2"/>
<keyword evidence="4 7" id="KW-0812">Transmembrane</keyword>
<evidence type="ECO:0000256" key="3">
    <source>
        <dbReference type="ARBA" id="ARBA00022475"/>
    </source>
</evidence>
<keyword evidence="3" id="KW-1003">Cell membrane</keyword>
<feature type="transmembrane region" description="Helical" evidence="7">
    <location>
        <begin position="243"/>
        <end position="264"/>
    </location>
</feature>
<dbReference type="Proteomes" id="UP000000370">
    <property type="component" value="Chromosome"/>
</dbReference>
<dbReference type="InterPro" id="IPR000515">
    <property type="entry name" value="MetI-like"/>
</dbReference>
<sequence>MNGQKVKKLIKSTLIHLELLIVAVIVLYPLIWVVGTSFSPVKGGISRGSMIPENATFNNYIRLFTETKYPIWFKNTLYVAVMTMIVSVLVHTLTAFVFARFPFKGRKIGLLVIMILQTFPSFLGLTALYMVALNFNMLNNLNMLVIVYSSTSIPGSIWLVRGYMLNIPKSLDEAAYIDGASKMQVFIRIILPLSAPIITFIAITSFMCPWMDYMLPRYLINKNEVRTMAIGLYDMITSNNADFTAFCAGSVIVAIPITILYMFFQKYIVNGLTAGANKGE</sequence>
<feature type="transmembrane region" description="Helical" evidence="7">
    <location>
        <begin position="143"/>
        <end position="164"/>
    </location>
</feature>
<evidence type="ECO:0000313" key="9">
    <source>
        <dbReference type="EMBL" id="ABX42667.1"/>
    </source>
</evidence>
<evidence type="ECO:0000256" key="7">
    <source>
        <dbReference type="RuleBase" id="RU363032"/>
    </source>
</evidence>
<dbReference type="PANTHER" id="PTHR32243">
    <property type="entry name" value="MALTOSE TRANSPORT SYSTEM PERMEASE-RELATED"/>
    <property type="match status" value="1"/>
</dbReference>
<dbReference type="GO" id="GO:0042956">
    <property type="term" value="P:maltodextrin transmembrane transport"/>
    <property type="evidence" value="ECO:0007669"/>
    <property type="project" value="TreeGrafter"/>
</dbReference>
<dbReference type="Gene3D" id="1.10.3720.10">
    <property type="entry name" value="MetI-like"/>
    <property type="match status" value="1"/>
</dbReference>
<dbReference type="PROSITE" id="PS50928">
    <property type="entry name" value="ABC_TM1"/>
    <property type="match status" value="1"/>
</dbReference>
<protein>
    <submittedName>
        <fullName evidence="9">Binding-protein-dependent transport systems inner membrane component</fullName>
    </submittedName>
</protein>
<evidence type="ECO:0000256" key="2">
    <source>
        <dbReference type="ARBA" id="ARBA00022448"/>
    </source>
</evidence>
<keyword evidence="6 7" id="KW-0472">Membrane</keyword>
<feature type="transmembrane region" description="Helical" evidence="7">
    <location>
        <begin position="185"/>
        <end position="207"/>
    </location>
</feature>
<dbReference type="eggNOG" id="COG3833">
    <property type="taxonomic scope" value="Bacteria"/>
</dbReference>
<dbReference type="Pfam" id="PF00528">
    <property type="entry name" value="BPD_transp_1"/>
    <property type="match status" value="1"/>
</dbReference>
<evidence type="ECO:0000256" key="1">
    <source>
        <dbReference type="ARBA" id="ARBA00004651"/>
    </source>
</evidence>
<dbReference type="InterPro" id="IPR035906">
    <property type="entry name" value="MetI-like_sf"/>
</dbReference>
<evidence type="ECO:0000256" key="6">
    <source>
        <dbReference type="ARBA" id="ARBA00023136"/>
    </source>
</evidence>
<keyword evidence="10" id="KW-1185">Reference proteome</keyword>
<evidence type="ECO:0000256" key="5">
    <source>
        <dbReference type="ARBA" id="ARBA00022989"/>
    </source>
</evidence>
<reference evidence="10" key="1">
    <citation type="submission" date="2007-11" db="EMBL/GenBank/DDBJ databases">
        <title>Complete genome sequence of Clostridium phytofermentans ISDg.</title>
        <authorList>
            <person name="Leschine S.B."/>
            <person name="Warnick T.A."/>
            <person name="Blanchard J.L."/>
            <person name="Schnell D.J."/>
            <person name="Petit E.L."/>
            <person name="LaTouf W.G."/>
            <person name="Copeland A."/>
            <person name="Lucas S."/>
            <person name="Lapidus A."/>
            <person name="Barry K."/>
            <person name="Glavina del Rio T."/>
            <person name="Dalin E."/>
            <person name="Tice H."/>
            <person name="Pitluck S."/>
            <person name="Kiss H."/>
            <person name="Brettin T."/>
            <person name="Bruce D."/>
            <person name="Detter J.C."/>
            <person name="Han C."/>
            <person name="Kuske C."/>
            <person name="Schmutz J."/>
            <person name="Larimer F."/>
            <person name="Land M."/>
            <person name="Hauser L."/>
            <person name="Kyrpides N."/>
            <person name="Kim E.A."/>
            <person name="Richardson P."/>
        </authorList>
    </citation>
    <scope>NUCLEOTIDE SEQUENCE [LARGE SCALE GENOMIC DNA]</scope>
    <source>
        <strain evidence="10">ATCC 700394 / DSM 18823 / ISDg</strain>
    </source>
</reference>
<proteinExistence type="inferred from homology"/>
<dbReference type="GO" id="GO:0005886">
    <property type="term" value="C:plasma membrane"/>
    <property type="evidence" value="ECO:0007669"/>
    <property type="project" value="UniProtKB-SubCell"/>
</dbReference>
<evidence type="ECO:0000313" key="10">
    <source>
        <dbReference type="Proteomes" id="UP000000370"/>
    </source>
</evidence>
<dbReference type="AlphaFoldDB" id="A9KKT5"/>
<evidence type="ECO:0000259" key="8">
    <source>
        <dbReference type="PROSITE" id="PS50928"/>
    </source>
</evidence>
<organism evidence="9 10">
    <name type="scientific">Lachnoclostridium phytofermentans (strain ATCC 700394 / DSM 18823 / ISDg)</name>
    <name type="common">Clostridium phytofermentans</name>
    <dbReference type="NCBI Taxonomy" id="357809"/>
    <lineage>
        <taxon>Bacteria</taxon>
        <taxon>Bacillati</taxon>
        <taxon>Bacillota</taxon>
        <taxon>Clostridia</taxon>
        <taxon>Lachnospirales</taxon>
        <taxon>Lachnospiraceae</taxon>
    </lineage>
</organism>
<gene>
    <name evidence="9" type="ordered locus">Cphy_2306</name>
</gene>
<feature type="transmembrane region" description="Helical" evidence="7">
    <location>
        <begin position="12"/>
        <end position="34"/>
    </location>
</feature>
<dbReference type="STRING" id="357809.Cphy_2306"/>
<keyword evidence="2 7" id="KW-0813">Transport</keyword>
<evidence type="ECO:0000256" key="4">
    <source>
        <dbReference type="ARBA" id="ARBA00022692"/>
    </source>
</evidence>
<keyword evidence="5 7" id="KW-1133">Transmembrane helix</keyword>
<dbReference type="EMBL" id="CP000885">
    <property type="protein sequence ID" value="ABX42667.1"/>
    <property type="molecule type" value="Genomic_DNA"/>
</dbReference>
<comment type="similarity">
    <text evidence="7">Belongs to the binding-protein-dependent transport system permease family.</text>
</comment>
<dbReference type="SUPFAM" id="SSF161098">
    <property type="entry name" value="MetI-like"/>
    <property type="match status" value="1"/>
</dbReference>
<dbReference type="CDD" id="cd06261">
    <property type="entry name" value="TM_PBP2"/>
    <property type="match status" value="1"/>
</dbReference>
<dbReference type="GO" id="GO:0015423">
    <property type="term" value="F:ABC-type maltose transporter activity"/>
    <property type="evidence" value="ECO:0007669"/>
    <property type="project" value="TreeGrafter"/>
</dbReference>
<feature type="transmembrane region" description="Helical" evidence="7">
    <location>
        <begin position="77"/>
        <end position="98"/>
    </location>
</feature>
<dbReference type="InterPro" id="IPR050901">
    <property type="entry name" value="BP-dep_ABC_trans_perm"/>
</dbReference>
<name>A9KKT5_LACP7</name>
<dbReference type="HOGENOM" id="CLU_016047_1_2_9"/>
<accession>A9KKT5</accession>
<dbReference type="KEGG" id="cpy:Cphy_2306"/>